<evidence type="ECO:0000313" key="1">
    <source>
        <dbReference type="EMBL" id="TDD57341.1"/>
    </source>
</evidence>
<dbReference type="Proteomes" id="UP000295124">
    <property type="component" value="Unassembled WGS sequence"/>
</dbReference>
<dbReference type="EMBL" id="SMKX01000077">
    <property type="protein sequence ID" value="TDD57341.1"/>
    <property type="molecule type" value="Genomic_DNA"/>
</dbReference>
<accession>A0A4R4ZFL1</accession>
<dbReference type="Gene3D" id="3.40.50.300">
    <property type="entry name" value="P-loop containing nucleotide triphosphate hydrolases"/>
    <property type="match status" value="1"/>
</dbReference>
<evidence type="ECO:0000313" key="2">
    <source>
        <dbReference type="Proteomes" id="UP000295124"/>
    </source>
</evidence>
<dbReference type="SUPFAM" id="SSF52540">
    <property type="entry name" value="P-loop containing nucleoside triphosphate hydrolases"/>
    <property type="match status" value="1"/>
</dbReference>
<protein>
    <submittedName>
        <fullName evidence="1">Uncharacterized protein</fullName>
    </submittedName>
</protein>
<reference evidence="1 2" key="1">
    <citation type="submission" date="2019-03" db="EMBL/GenBank/DDBJ databases">
        <title>Draft genome sequences of novel Actinobacteria.</title>
        <authorList>
            <person name="Sahin N."/>
            <person name="Ay H."/>
            <person name="Saygin H."/>
        </authorList>
    </citation>
    <scope>NUCLEOTIDE SEQUENCE [LARGE SCALE GENOMIC DNA]</scope>
    <source>
        <strain evidence="1 2">JCM 13523</strain>
    </source>
</reference>
<sequence>MRPEHLGSVLARPDTIVFVGSGVSIWSGMPSWGSLLEGLAEHLDRNGYSSELIRRELAGGDYLLAASYGFDGLTEMDRCVFLRSVLLDSEAVPSELHRAIAGLGSRCFVTTNYDRLLERGLSEYRPGEYYEVVTPLQQLEVASIVQARSERFVFKPHGDLGSCDSIVLTREDYREFHSQRRHVFEAMRTLLLSRPVVFIGFGLKDPAFLLIRDSIYSAFGGNPADHFAIMPDVLPAEADYWRRNYGIHLVSYATNENARGSEKHAELLELLHGYDTYASRVDRSSSDQSSLPSDGVDFDSSAHTLALARHARRLKSVIPVVEEPIPLEIKRTGHEVEKIPGPMPDGADAISNLATLREGILLEGSPGAGKSFVSKQVVRGLAEKLEDACLTSGVTDSGVRVPLFVELREYRGNLKELIESDLPSGIDLDFLLQTHSCLLFLDGFNEAPARAAADGTLVGQIRELLDGAEGSGVVISTRHSGELHGLNLPVYALDAIPMSYVLEALESAGHDPAGVGDQQVELLARPLFFRAWADRKIRLEKSQSVHDIYAQLIGEIETGISQRLGTRIDLGDLLGSVAFDVIDGGGLTASLGQIDAVLRRSTVDLPRSDVLNALLSDGVLIPAAGRRVAFFHHSITEYLAASHLAKLIQADSSIVHRCLRRPDWDQTLLLTLGFLPSVTSHAVFDEVLTADPAMALRALSYADQKDGAWLERALIYLRKREERPFEFELTSALDRLHPHEQHIPALLDLVENAEANGAHGAGPLWRISEASRPRLIDLLLDPERGYNFQTAMASSLRFFVSPKQVLRIIEVAAEIVVESADRDGLLAGVEVDRWIGTVSALSEICQDLPVGELVQIANHSDSVMVDSVICNCLRDIPHEQSFEYLAGRIADGLGYPIFDLHMLLEYEYSRDVRLPHFPELIPHLIDVLQSGGGDRWAGPCVSSLVSFSEEYRQDLVDCPIGDGLFAAYKAWILGDETAIFDHLAGLLSAGADWSSVPLFILRYADLDWSQRSATLLSLLRIRDEALAEALLTGLRDSGVTETSLTFHLEDLAWWIDWLRECATDESFLAYQLGQFLSNSMDADNRREAVGLFNAGGEFRAALDEYVLALMPELNLSHFTDEAVDWMVGNLSLHGYRFAVRTPLLASVADENLVQDRLIPALVDGPGELLRRNLLVVLREAGEKHGRRYVADDGSVLG</sequence>
<proteinExistence type="predicted"/>
<dbReference type="InterPro" id="IPR027417">
    <property type="entry name" value="P-loop_NTPase"/>
</dbReference>
<keyword evidence="2" id="KW-1185">Reference proteome</keyword>
<dbReference type="RefSeq" id="WP_132171166.1">
    <property type="nucleotide sequence ID" value="NZ_SMKX01000077.1"/>
</dbReference>
<comment type="caution">
    <text evidence="1">The sequence shown here is derived from an EMBL/GenBank/DDBJ whole genome shotgun (WGS) entry which is preliminary data.</text>
</comment>
<dbReference type="OrthoDB" id="5241047at2"/>
<gene>
    <name evidence="1" type="ORF">E1263_24220</name>
</gene>
<dbReference type="InterPro" id="IPR029035">
    <property type="entry name" value="DHS-like_NAD/FAD-binding_dom"/>
</dbReference>
<dbReference type="AlphaFoldDB" id="A0A4R4ZFL1"/>
<dbReference type="Pfam" id="PF13289">
    <property type="entry name" value="SIR2_2"/>
    <property type="match status" value="1"/>
</dbReference>
<dbReference type="SUPFAM" id="SSF52467">
    <property type="entry name" value="DHS-like NAD/FAD-binding domain"/>
    <property type="match status" value="1"/>
</dbReference>
<organism evidence="1 2">
    <name type="scientific">Kribbella antibiotica</name>
    <dbReference type="NCBI Taxonomy" id="190195"/>
    <lineage>
        <taxon>Bacteria</taxon>
        <taxon>Bacillati</taxon>
        <taxon>Actinomycetota</taxon>
        <taxon>Actinomycetes</taxon>
        <taxon>Propionibacteriales</taxon>
        <taxon>Kribbellaceae</taxon>
        <taxon>Kribbella</taxon>
    </lineage>
</organism>
<name>A0A4R4ZFL1_9ACTN</name>